<feature type="compositionally biased region" description="Basic and acidic residues" evidence="3">
    <location>
        <begin position="173"/>
        <end position="185"/>
    </location>
</feature>
<dbReference type="EMBL" id="JAGIOD010000001">
    <property type="protein sequence ID" value="MBP2381967.1"/>
    <property type="molecule type" value="Genomic_DNA"/>
</dbReference>
<feature type="compositionally biased region" description="Polar residues" evidence="3">
    <location>
        <begin position="186"/>
        <end position="209"/>
    </location>
</feature>
<evidence type="ECO:0000313" key="5">
    <source>
        <dbReference type="EMBL" id="MBP2381967.1"/>
    </source>
</evidence>
<dbReference type="InterPro" id="IPR036563">
    <property type="entry name" value="MoaE_sf"/>
</dbReference>
<keyword evidence="6" id="KW-1185">Reference proteome</keyword>
<sequence>MKDMPARRSDADCARRENPLQAPVLRGSARILIASSRAADGTYEDRTGPLLEDWLRGRGLEPVQKQVVADGPEVGAAVREAIAAGADLVITSGGTGISPTDVTPEQVAPLIEREMPGVLEAVRRVGAEKAPTSLLSRGIAGMAGRSFVVTLPGSRGGVRDGIAVLDPVLDHLLDQRDGGGHERATGQESSTVSSGASNRSSSTDASTDPTRGAAQLTGEPGQLHVAGDPSMGPSAERVRRAEVREDDLSVAAMVEAVADPRCGAIVTFDGVVRDHDGGRGVDRLEYSAHPGAAGVMGEVAREIAERYPDTLVAIAHRHGPLGIGDSALVCAVAAPHRKQAFVACDDLVDTVKERLPIWKHQVFDDGESEWVGALG</sequence>
<dbReference type="InterPro" id="IPR051920">
    <property type="entry name" value="MPT_Adenylyltrnsfr/MoaC-Rel"/>
</dbReference>
<evidence type="ECO:0000256" key="2">
    <source>
        <dbReference type="ARBA" id="ARBA00023150"/>
    </source>
</evidence>
<keyword evidence="5" id="KW-0808">Transferase</keyword>
<keyword evidence="2" id="KW-0501">Molybdenum cofactor biosynthesis</keyword>
<dbReference type="CDD" id="cd00756">
    <property type="entry name" value="MoaE"/>
    <property type="match status" value="1"/>
</dbReference>
<dbReference type="EC" id="2.8.1.12" evidence="5"/>
<dbReference type="GO" id="GO:0030366">
    <property type="term" value="F:molybdopterin synthase activity"/>
    <property type="evidence" value="ECO:0007669"/>
    <property type="project" value="UniProtKB-EC"/>
</dbReference>
<dbReference type="SUPFAM" id="SSF54690">
    <property type="entry name" value="Molybdopterin synthase subunit MoaE"/>
    <property type="match status" value="1"/>
</dbReference>
<comment type="caution">
    <text evidence="5">The sequence shown here is derived from an EMBL/GenBank/DDBJ whole genome shotgun (WGS) entry which is preliminary data.</text>
</comment>
<dbReference type="NCBIfam" id="TIGR00177">
    <property type="entry name" value="molyb_syn"/>
    <property type="match status" value="1"/>
</dbReference>
<feature type="region of interest" description="Disordered" evidence="3">
    <location>
        <begin position="173"/>
        <end position="238"/>
    </location>
</feature>
<dbReference type="PANTHER" id="PTHR43764">
    <property type="entry name" value="MOLYBDENUM COFACTOR BIOSYNTHESIS"/>
    <property type="match status" value="1"/>
</dbReference>
<dbReference type="Proteomes" id="UP001519290">
    <property type="component" value="Unassembled WGS sequence"/>
</dbReference>
<reference evidence="5 6" key="1">
    <citation type="submission" date="2021-03" db="EMBL/GenBank/DDBJ databases">
        <title>Sequencing the genomes of 1000 actinobacteria strains.</title>
        <authorList>
            <person name="Klenk H.-P."/>
        </authorList>
    </citation>
    <scope>NUCLEOTIDE SEQUENCE [LARGE SCALE GENOMIC DNA]</scope>
    <source>
        <strain evidence="5 6">DSM 14566</strain>
    </source>
</reference>
<dbReference type="CDD" id="cd00886">
    <property type="entry name" value="MogA_MoaB"/>
    <property type="match status" value="1"/>
</dbReference>
<dbReference type="InterPro" id="IPR003448">
    <property type="entry name" value="Mopterin_biosynth_MoaE"/>
</dbReference>
<gene>
    <name evidence="5" type="ORF">JOF43_001924</name>
</gene>
<feature type="domain" description="MoaB/Mog" evidence="4">
    <location>
        <begin position="30"/>
        <end position="172"/>
    </location>
</feature>
<comment type="pathway">
    <text evidence="1">Cofactor biosynthesis; molybdopterin biosynthesis.</text>
</comment>
<proteinExistence type="predicted"/>
<evidence type="ECO:0000256" key="1">
    <source>
        <dbReference type="ARBA" id="ARBA00005046"/>
    </source>
</evidence>
<name>A0ABS4X0H2_9MICO</name>
<evidence type="ECO:0000259" key="4">
    <source>
        <dbReference type="SMART" id="SM00852"/>
    </source>
</evidence>
<dbReference type="SUPFAM" id="SSF53218">
    <property type="entry name" value="Molybdenum cofactor biosynthesis proteins"/>
    <property type="match status" value="1"/>
</dbReference>
<dbReference type="InterPro" id="IPR001453">
    <property type="entry name" value="MoaB/Mog_dom"/>
</dbReference>
<dbReference type="PANTHER" id="PTHR43764:SF1">
    <property type="entry name" value="MOLYBDOPTERIN MOLYBDOTRANSFERASE"/>
    <property type="match status" value="1"/>
</dbReference>
<evidence type="ECO:0000313" key="6">
    <source>
        <dbReference type="Proteomes" id="UP001519290"/>
    </source>
</evidence>
<evidence type="ECO:0000256" key="3">
    <source>
        <dbReference type="SAM" id="MobiDB-lite"/>
    </source>
</evidence>
<dbReference type="Pfam" id="PF02391">
    <property type="entry name" value="MoaE"/>
    <property type="match status" value="1"/>
</dbReference>
<dbReference type="Gene3D" id="3.40.980.10">
    <property type="entry name" value="MoaB/Mog-like domain"/>
    <property type="match status" value="1"/>
</dbReference>
<protein>
    <submittedName>
        <fullName evidence="5">Molybdopterin synthase catalytic subunit</fullName>
        <ecNumber evidence="5">2.8.1.12</ecNumber>
    </submittedName>
</protein>
<accession>A0ABS4X0H2</accession>
<dbReference type="Pfam" id="PF00994">
    <property type="entry name" value="MoCF_biosynth"/>
    <property type="match status" value="1"/>
</dbReference>
<dbReference type="InterPro" id="IPR036425">
    <property type="entry name" value="MoaB/Mog-like_dom_sf"/>
</dbReference>
<dbReference type="Gene3D" id="3.90.1170.40">
    <property type="entry name" value="Molybdopterin biosynthesis MoaE subunit"/>
    <property type="match status" value="1"/>
</dbReference>
<organism evidence="5 6">
    <name type="scientific">Brachybacterium sacelli</name>
    <dbReference type="NCBI Taxonomy" id="173364"/>
    <lineage>
        <taxon>Bacteria</taxon>
        <taxon>Bacillati</taxon>
        <taxon>Actinomycetota</taxon>
        <taxon>Actinomycetes</taxon>
        <taxon>Micrococcales</taxon>
        <taxon>Dermabacteraceae</taxon>
        <taxon>Brachybacterium</taxon>
    </lineage>
</organism>
<dbReference type="SMART" id="SM00852">
    <property type="entry name" value="MoCF_biosynth"/>
    <property type="match status" value="1"/>
</dbReference>